<feature type="domain" description="Protein kinase" evidence="1">
    <location>
        <begin position="1"/>
        <end position="175"/>
    </location>
</feature>
<dbReference type="EMBL" id="CAMKVN010002890">
    <property type="protein sequence ID" value="CAI2182976.1"/>
    <property type="molecule type" value="Genomic_DNA"/>
</dbReference>
<accession>A0A9W4SVD3</accession>
<gene>
    <name evidence="2" type="ORF">FWILDA_LOCUS10845</name>
</gene>
<dbReference type="AlphaFoldDB" id="A0A9W4SVD3"/>
<dbReference type="Gene3D" id="1.10.510.10">
    <property type="entry name" value="Transferase(Phosphotransferase) domain 1"/>
    <property type="match status" value="1"/>
</dbReference>
<dbReference type="PANTHER" id="PTHR44329">
    <property type="entry name" value="SERINE/THREONINE-PROTEIN KINASE TNNI3K-RELATED"/>
    <property type="match status" value="1"/>
</dbReference>
<organism evidence="2 3">
    <name type="scientific">Funneliformis geosporum</name>
    <dbReference type="NCBI Taxonomy" id="1117311"/>
    <lineage>
        <taxon>Eukaryota</taxon>
        <taxon>Fungi</taxon>
        <taxon>Fungi incertae sedis</taxon>
        <taxon>Mucoromycota</taxon>
        <taxon>Glomeromycotina</taxon>
        <taxon>Glomeromycetes</taxon>
        <taxon>Glomerales</taxon>
        <taxon>Glomeraceae</taxon>
        <taxon>Funneliformis</taxon>
    </lineage>
</organism>
<dbReference type="PROSITE" id="PS50011">
    <property type="entry name" value="PROTEIN_KINASE_DOM"/>
    <property type="match status" value="1"/>
</dbReference>
<evidence type="ECO:0000313" key="2">
    <source>
        <dbReference type="EMBL" id="CAI2182976.1"/>
    </source>
</evidence>
<reference evidence="2" key="1">
    <citation type="submission" date="2022-08" db="EMBL/GenBank/DDBJ databases">
        <authorList>
            <person name="Kallberg Y."/>
            <person name="Tangrot J."/>
            <person name="Rosling A."/>
        </authorList>
    </citation>
    <scope>NUCLEOTIDE SEQUENCE</scope>
    <source>
        <strain evidence="2">Wild A</strain>
    </source>
</reference>
<keyword evidence="3" id="KW-1185">Reference proteome</keyword>
<protein>
    <submittedName>
        <fullName evidence="2">12857_t:CDS:1</fullName>
    </submittedName>
</protein>
<sequence>MDMDLRKYLQQNHKKLTWKNRIEIIFHIINALYRIHQENAIHRDLHSGNVLYSPRTFNWYISDLGFCGPVDKPLNSIYGNLPYIAPEVIVNKEYTYASDIYSIGILMWEISSGQPPYINYEHDYYLVLRIISGMRPKFVPGTPEEYKTLMQLCLDADQSKRPDISSVSKQIKEMLLQFKDGRQINNSSNNTHLQTNFADSPFSIDIPPTIFFKDYHNMQISTIKFGEDLIIKSKNFKSNNNKELQVNNNNDNDQYMPYENIYNKYMWINWIEEAISKKIIKKFEYNKFRNIESIESCHSYIKVSRANWKDSRYTLILYEEFNNETAKKIFNGNSDIVCVHQKSIKLVNLGHLKRIEEIQEQPELQKKHDVNRVGLILQEISSGEKIIIKDISEDLRRAKNVSEEYIKVYTECLDDNPPDINE</sequence>
<dbReference type="InterPro" id="IPR000719">
    <property type="entry name" value="Prot_kinase_dom"/>
</dbReference>
<dbReference type="InterPro" id="IPR001245">
    <property type="entry name" value="Ser-Thr/Tyr_kinase_cat_dom"/>
</dbReference>
<evidence type="ECO:0000259" key="1">
    <source>
        <dbReference type="PROSITE" id="PS50011"/>
    </source>
</evidence>
<proteinExistence type="predicted"/>
<dbReference type="GO" id="GO:0005524">
    <property type="term" value="F:ATP binding"/>
    <property type="evidence" value="ECO:0007669"/>
    <property type="project" value="InterPro"/>
</dbReference>
<dbReference type="Proteomes" id="UP001153678">
    <property type="component" value="Unassembled WGS sequence"/>
</dbReference>
<evidence type="ECO:0000313" key="3">
    <source>
        <dbReference type="Proteomes" id="UP001153678"/>
    </source>
</evidence>
<dbReference type="Pfam" id="PF07714">
    <property type="entry name" value="PK_Tyr_Ser-Thr"/>
    <property type="match status" value="1"/>
</dbReference>
<comment type="caution">
    <text evidence="2">The sequence shown here is derived from an EMBL/GenBank/DDBJ whole genome shotgun (WGS) entry which is preliminary data.</text>
</comment>
<dbReference type="InterPro" id="IPR011009">
    <property type="entry name" value="Kinase-like_dom_sf"/>
</dbReference>
<feature type="non-terminal residue" evidence="2">
    <location>
        <position position="1"/>
    </location>
</feature>
<dbReference type="SUPFAM" id="SSF56112">
    <property type="entry name" value="Protein kinase-like (PK-like)"/>
    <property type="match status" value="1"/>
</dbReference>
<dbReference type="GO" id="GO:0004674">
    <property type="term" value="F:protein serine/threonine kinase activity"/>
    <property type="evidence" value="ECO:0007669"/>
    <property type="project" value="TreeGrafter"/>
</dbReference>
<name>A0A9W4SVD3_9GLOM</name>
<dbReference type="InterPro" id="IPR051681">
    <property type="entry name" value="Ser/Thr_Kinases-Pseudokinases"/>
</dbReference>